<dbReference type="HOGENOM" id="CLU_370834_0_0_5"/>
<dbReference type="KEGG" id="rde:RD1_C0008"/>
<dbReference type="Proteomes" id="UP000007029">
    <property type="component" value="Plasmid pTB3"/>
</dbReference>
<evidence type="ECO:0000256" key="1">
    <source>
        <dbReference type="SAM" id="SignalP"/>
    </source>
</evidence>
<keyword evidence="1" id="KW-0732">Signal</keyword>
<keyword evidence="3" id="KW-1185">Reference proteome</keyword>
<accession>Q07GC6</accession>
<name>Q07GC6_ROSDO</name>
<geneLocation type="plasmid" evidence="2 3">
    <name>pTB3</name>
</geneLocation>
<gene>
    <name evidence="2" type="ordered locus">RD1_C0008</name>
</gene>
<organism evidence="2 3">
    <name type="scientific">Roseobacter denitrificans (strain ATCC 33942 / OCh 114)</name>
    <name type="common">Erythrobacter sp. (strain OCh 114)</name>
    <name type="synonym">Roseobacter denitrificans</name>
    <dbReference type="NCBI Taxonomy" id="375451"/>
    <lineage>
        <taxon>Bacteria</taxon>
        <taxon>Pseudomonadati</taxon>
        <taxon>Pseudomonadota</taxon>
        <taxon>Alphaproteobacteria</taxon>
        <taxon>Rhodobacterales</taxon>
        <taxon>Roseobacteraceae</taxon>
        <taxon>Roseobacter</taxon>
    </lineage>
</organism>
<dbReference type="AlphaFoldDB" id="Q07GC6"/>
<feature type="signal peptide" evidence="1">
    <location>
        <begin position="1"/>
        <end position="20"/>
    </location>
</feature>
<sequence>MRTAFFGLSLFLFWSQQSIAQENALDIEVLATSQQNYEVDLPIRSGEEIRDLTIYGHTFAECVGSDQATSLGLQLPSQLQPIRYGVLASLGLNLTPEKVSKTVLRRLDSERTFYVAYDLLADDRARHSFHVFERSEPPFTDQDTISTSVLLRFACGYDRRNEDFYLALWKNSFERDGGYDDKISIRYAFSNWSVFGGIQLPNSPSMVDVHGNIILQHLSADIDDYIDGLEKISEYWRYVGRRQLYSWDDFLFLEQVASGPFFEAVDANVVFERPGSPEAETAVQSEFARLDAIAATIVENARTTVSVLESLQSDTRPATEFLDDLPRRKAEAASETASETWQSLHSNLSGLGPDEESALYDRLADYQRTINNRDNRERVSVEEQFERWSGSQKRSFEELRILYDVRVLEREMGQRVQALREEAQQTNFDNRWRLLQRKVDIVGSCFAVLSASGEVSQENITVLRALLNSFEENVRGGVFLLGSTFEVENYRDCALSLELGYEHRLADIQRETLLPFDRAMFLRLNELILARERYLTGLADFDEIPGGLSSHLQTLRRERGLAFALRSMLTPLVYELYWGRTVEASQTFNRTNILLPSATHDLRANEIDVFFPETSSVSTGPNRETLIVQPTFSRRVSAVADERQALAFREVWRERSGSPVRVQIRDLPMPLARCPIFLTDVELGAVQGTVVVALEWDHLCRTAEEAGLPFVDFVSLPYDELSEIDLSEVAHEVGDWIDSQDGQVVHVQID</sequence>
<evidence type="ECO:0000313" key="3">
    <source>
        <dbReference type="Proteomes" id="UP000007029"/>
    </source>
</evidence>
<proteinExistence type="predicted"/>
<protein>
    <submittedName>
        <fullName evidence="2">Uncharacterized protein</fullName>
    </submittedName>
</protein>
<dbReference type="EMBL" id="CP000466">
    <property type="protein sequence ID" value="ABI93473.1"/>
    <property type="molecule type" value="Genomic_DNA"/>
</dbReference>
<reference evidence="2 3" key="1">
    <citation type="journal article" date="2007" name="J. Bacteriol.">
        <title>The complete genome sequence of Roseobacter denitrificans reveals a mixotrophic rather than photosynthetic metabolism.</title>
        <authorList>
            <person name="Swingley W.D."/>
            <person name="Sadekar S."/>
            <person name="Mastrian S.D."/>
            <person name="Matthies H.J."/>
            <person name="Hao J."/>
            <person name="Ramos H."/>
            <person name="Acharya C.R."/>
            <person name="Conrad A.L."/>
            <person name="Taylor H.L."/>
            <person name="Dejesa L.C."/>
            <person name="Shah M.K."/>
            <person name="O'huallachain M.E."/>
            <person name="Lince M.T."/>
            <person name="Blankenship R.E."/>
            <person name="Beatty J.T."/>
            <person name="Touchman J.W."/>
        </authorList>
    </citation>
    <scope>NUCLEOTIDE SEQUENCE [LARGE SCALE GENOMIC DNA]</scope>
    <source>
        <strain evidence="3">ATCC 33942 / OCh 114</strain>
        <plasmid evidence="2 3">pTB3</plasmid>
    </source>
</reference>
<keyword evidence="2" id="KW-0614">Plasmid</keyword>
<dbReference type="RefSeq" id="WP_011655529.1">
    <property type="nucleotide sequence ID" value="NC_008388.1"/>
</dbReference>
<evidence type="ECO:0000313" key="2">
    <source>
        <dbReference type="EMBL" id="ABI93473.1"/>
    </source>
</evidence>
<feature type="chain" id="PRO_5004165738" evidence="1">
    <location>
        <begin position="21"/>
        <end position="750"/>
    </location>
</feature>